<evidence type="ECO:0000313" key="4">
    <source>
        <dbReference type="Proteomes" id="UP000198882"/>
    </source>
</evidence>
<name>A0A1G9C6U5_9EURY</name>
<keyword evidence="1" id="KW-0472">Membrane</keyword>
<dbReference type="EMBL" id="FNFE01000004">
    <property type="protein sequence ID" value="SDK47398.1"/>
    <property type="molecule type" value="Genomic_DNA"/>
</dbReference>
<dbReference type="OrthoDB" id="381875at2157"/>
<evidence type="ECO:0000256" key="1">
    <source>
        <dbReference type="SAM" id="Phobius"/>
    </source>
</evidence>
<proteinExistence type="predicted"/>
<gene>
    <name evidence="3" type="ORF">SAMN04515672_3241</name>
</gene>
<keyword evidence="3" id="KW-0418">Kinase</keyword>
<feature type="transmembrane region" description="Helical" evidence="1">
    <location>
        <begin position="111"/>
        <end position="130"/>
    </location>
</feature>
<keyword evidence="1" id="KW-0812">Transmembrane</keyword>
<keyword evidence="4" id="KW-1185">Reference proteome</keyword>
<dbReference type="Proteomes" id="UP000198882">
    <property type="component" value="Unassembled WGS sequence"/>
</dbReference>
<evidence type="ECO:0000259" key="2">
    <source>
        <dbReference type="Pfam" id="PF16926"/>
    </source>
</evidence>
<dbReference type="InterPro" id="IPR031623">
    <property type="entry name" value="HisKA_4TM"/>
</dbReference>
<dbReference type="Pfam" id="PF16926">
    <property type="entry name" value="HisKA_4TM"/>
    <property type="match status" value="1"/>
</dbReference>
<feature type="transmembrane region" description="Helical" evidence="1">
    <location>
        <begin position="12"/>
        <end position="35"/>
    </location>
</feature>
<accession>A0A1G9C6U5</accession>
<feature type="transmembrane region" description="Helical" evidence="1">
    <location>
        <begin position="78"/>
        <end position="99"/>
    </location>
</feature>
<protein>
    <submittedName>
        <fullName evidence="3">4TM region of histidine kinase</fullName>
    </submittedName>
</protein>
<sequence>MSQTHARLIHQYDAPSWVVTVVGALFGIVGVAYVYTHPVPMSLWAIEFALVSAPAALIVYGGYWVATRPLSRSDRWSVAVWGLVGGSVVGAVIAGYIVVERLVGGTVVEPGELLLLGVSSGMVVSLYASIVTERQHLATELGTVESERLANVPSEPLSEDALELAELALDTRSWNLLYVLSLAEKPLAVETLVDRVAIVERTDGTDVYIDAIHVRIPKLEEKGLVHYESDTEVVRPADRLERIVNAGDELSLVGRPLASALDA</sequence>
<dbReference type="AlphaFoldDB" id="A0A1G9C6U5"/>
<feature type="transmembrane region" description="Helical" evidence="1">
    <location>
        <begin position="41"/>
        <end position="66"/>
    </location>
</feature>
<keyword evidence="1" id="KW-1133">Transmembrane helix</keyword>
<reference evidence="4" key="1">
    <citation type="submission" date="2016-10" db="EMBL/GenBank/DDBJ databases">
        <authorList>
            <person name="Varghese N."/>
            <person name="Submissions S."/>
        </authorList>
    </citation>
    <scope>NUCLEOTIDE SEQUENCE [LARGE SCALE GENOMIC DNA]</scope>
    <source>
        <strain evidence="4">B4,CECT 8067,JCM 17497</strain>
    </source>
</reference>
<organism evidence="3 4">
    <name type="scientific">Natronorubrum texcoconense</name>
    <dbReference type="NCBI Taxonomy" id="1095776"/>
    <lineage>
        <taxon>Archaea</taxon>
        <taxon>Methanobacteriati</taxon>
        <taxon>Methanobacteriota</taxon>
        <taxon>Stenosarchaea group</taxon>
        <taxon>Halobacteria</taxon>
        <taxon>Halobacteriales</taxon>
        <taxon>Natrialbaceae</taxon>
        <taxon>Natronorubrum</taxon>
    </lineage>
</organism>
<dbReference type="GO" id="GO:0016301">
    <property type="term" value="F:kinase activity"/>
    <property type="evidence" value="ECO:0007669"/>
    <property type="project" value="UniProtKB-KW"/>
</dbReference>
<evidence type="ECO:0000313" key="3">
    <source>
        <dbReference type="EMBL" id="SDK47398.1"/>
    </source>
</evidence>
<feature type="domain" description="Archaeal histidine kinase 4TM" evidence="2">
    <location>
        <begin position="46"/>
        <end position="134"/>
    </location>
</feature>
<keyword evidence="3" id="KW-0808">Transferase</keyword>